<dbReference type="GO" id="GO:0005739">
    <property type="term" value="C:mitochondrion"/>
    <property type="evidence" value="ECO:0007669"/>
    <property type="project" value="TreeGrafter"/>
</dbReference>
<evidence type="ECO:0000313" key="5">
    <source>
        <dbReference type="Proteomes" id="UP001295684"/>
    </source>
</evidence>
<comment type="function">
    <text evidence="1">Substrate recognition and binding subunit of the essential mitochondrial processing protease (MPP), which cleaves the mitochondrial sequence off newly imported precursors proteins.</text>
</comment>
<dbReference type="Proteomes" id="UP001295684">
    <property type="component" value="Unassembled WGS sequence"/>
</dbReference>
<reference evidence="4" key="1">
    <citation type="submission" date="2023-07" db="EMBL/GenBank/DDBJ databases">
        <authorList>
            <consortium name="AG Swart"/>
            <person name="Singh M."/>
            <person name="Singh A."/>
            <person name="Seah K."/>
            <person name="Emmerich C."/>
        </authorList>
    </citation>
    <scope>NUCLEOTIDE SEQUENCE</scope>
    <source>
        <strain evidence="4">DP1</strain>
    </source>
</reference>
<gene>
    <name evidence="4" type="ORF">ECRASSUSDP1_LOCUS8480</name>
</gene>
<sequence>MFSKSVLSKAFHARRTFSSNPGIVHRVLNTFDRSTTAYGVVSHTPVDELVGHEPIEVEKRDCEYQATTLSNGFTVLTESEDFPGPIHMGFLMNVGTRDETAETSGSLLALKNVYLKTLKHTNETVNYGMIQMSGGDMEMNYDQETTYFRGNCIEYDAVDMFQMLVDVALEPRSVLAANVAKSKNRKTHELAQHLAKFDPFAYNQELLLRTAYGYNTLGMPHFGLEGNVEGIDARVLQKFILDNVTPRKCLILGSGVKNHSEFVNLAKEMLGEFLPVPEHQYQRHQSQYIGGEFRNWTETPNTSITVAFEGADWSSSDQPAFQVIASLLGSTDALSRGRAGTGRLARTVTNLAREHSFVDSAHVTNAHFSDSGILGLTVEGPGSHSQEIMEVLLEELSSLKDKVSDEELIRAKNRLKMNILTDLESRGDRLEEIGRNYLAFGGQLTFHQYCDRVDEVTSAQINEVAARFLATKPTILVQGSSINVVPTITDVQRQLN</sequence>
<dbReference type="InterPro" id="IPR011249">
    <property type="entry name" value="Metalloenz_LuxS/M16"/>
</dbReference>
<keyword evidence="5" id="KW-1185">Reference proteome</keyword>
<dbReference type="Pfam" id="PF05193">
    <property type="entry name" value="Peptidase_M16_C"/>
    <property type="match status" value="1"/>
</dbReference>
<dbReference type="PANTHER" id="PTHR11851">
    <property type="entry name" value="METALLOPROTEASE"/>
    <property type="match status" value="1"/>
</dbReference>
<dbReference type="Gene3D" id="3.30.830.10">
    <property type="entry name" value="Metalloenzyme, LuxS/M16 peptidase-like"/>
    <property type="match status" value="2"/>
</dbReference>
<accession>A0AAD1UE79</accession>
<organism evidence="4 5">
    <name type="scientific">Euplotes crassus</name>
    <dbReference type="NCBI Taxonomy" id="5936"/>
    <lineage>
        <taxon>Eukaryota</taxon>
        <taxon>Sar</taxon>
        <taxon>Alveolata</taxon>
        <taxon>Ciliophora</taxon>
        <taxon>Intramacronucleata</taxon>
        <taxon>Spirotrichea</taxon>
        <taxon>Hypotrichia</taxon>
        <taxon>Euplotida</taxon>
        <taxon>Euplotidae</taxon>
        <taxon>Moneuplotes</taxon>
    </lineage>
</organism>
<dbReference type="PANTHER" id="PTHR11851:SF49">
    <property type="entry name" value="MITOCHONDRIAL-PROCESSING PEPTIDASE SUBUNIT ALPHA"/>
    <property type="match status" value="1"/>
</dbReference>
<comment type="similarity">
    <text evidence="2">Belongs to the peptidase M16 family.</text>
</comment>
<dbReference type="EMBL" id="CAMPGE010008299">
    <property type="protein sequence ID" value="CAI2367202.1"/>
    <property type="molecule type" value="Genomic_DNA"/>
</dbReference>
<evidence type="ECO:0000313" key="4">
    <source>
        <dbReference type="EMBL" id="CAI2367202.1"/>
    </source>
</evidence>
<dbReference type="InterPro" id="IPR050361">
    <property type="entry name" value="MPP/UQCRC_Complex"/>
</dbReference>
<evidence type="ECO:0000259" key="3">
    <source>
        <dbReference type="Pfam" id="PF05193"/>
    </source>
</evidence>
<feature type="domain" description="Peptidase M16 C-terminal" evidence="3">
    <location>
        <begin position="231"/>
        <end position="415"/>
    </location>
</feature>
<protein>
    <recommendedName>
        <fullName evidence="3">Peptidase M16 C-terminal domain-containing protein</fullName>
    </recommendedName>
</protein>
<dbReference type="GO" id="GO:0046872">
    <property type="term" value="F:metal ion binding"/>
    <property type="evidence" value="ECO:0007669"/>
    <property type="project" value="InterPro"/>
</dbReference>
<dbReference type="SUPFAM" id="SSF63411">
    <property type="entry name" value="LuxS/MPP-like metallohydrolase"/>
    <property type="match status" value="2"/>
</dbReference>
<comment type="caution">
    <text evidence="4">The sequence shown here is derived from an EMBL/GenBank/DDBJ whole genome shotgun (WGS) entry which is preliminary data.</text>
</comment>
<proteinExistence type="inferred from homology"/>
<name>A0AAD1UE79_EUPCR</name>
<dbReference type="AlphaFoldDB" id="A0AAD1UE79"/>
<evidence type="ECO:0000256" key="2">
    <source>
        <dbReference type="ARBA" id="ARBA00007261"/>
    </source>
</evidence>
<evidence type="ECO:0000256" key="1">
    <source>
        <dbReference type="ARBA" id="ARBA00002123"/>
    </source>
</evidence>
<dbReference type="InterPro" id="IPR007863">
    <property type="entry name" value="Peptidase_M16_C"/>
</dbReference>